<evidence type="ECO:0000313" key="5">
    <source>
        <dbReference type="Proteomes" id="UP000199140"/>
    </source>
</evidence>
<proteinExistence type="predicted"/>
<sequence>MLLALACLATSLAACAHSDGLPAVDPLAPGLRVTLPAAPEGVAPCLQRAFPEIPDRALTRADIVRIVGQAKVLDRAKTACGLRALDWIAAVRADFAKP</sequence>
<evidence type="ECO:0000256" key="1">
    <source>
        <dbReference type="SAM" id="SignalP"/>
    </source>
</evidence>
<gene>
    <name evidence="2" type="ORF">MCBMB27_02649</name>
    <name evidence="3" type="ORF">SAMN05192567_11218</name>
</gene>
<keyword evidence="4" id="KW-1185">Reference proteome</keyword>
<accession>A0AAE8L6X8</accession>
<dbReference type="KEGG" id="mphy:MCBMB27_02649"/>
<evidence type="ECO:0000313" key="2">
    <source>
        <dbReference type="EMBL" id="APT31940.1"/>
    </source>
</evidence>
<dbReference type="RefSeq" id="WP_075380585.1">
    <property type="nucleotide sequence ID" value="NZ_FOPK01000012.1"/>
</dbReference>
<evidence type="ECO:0000313" key="3">
    <source>
        <dbReference type="EMBL" id="SFH01199.1"/>
    </source>
</evidence>
<organism evidence="3 5">
    <name type="scientific">Methylobacterium phyllosphaerae</name>
    <dbReference type="NCBI Taxonomy" id="418223"/>
    <lineage>
        <taxon>Bacteria</taxon>
        <taxon>Pseudomonadati</taxon>
        <taxon>Pseudomonadota</taxon>
        <taxon>Alphaproteobacteria</taxon>
        <taxon>Hyphomicrobiales</taxon>
        <taxon>Methylobacteriaceae</taxon>
        <taxon>Methylobacterium</taxon>
    </lineage>
</organism>
<dbReference type="Proteomes" id="UP000185487">
    <property type="component" value="Chromosome"/>
</dbReference>
<dbReference type="EMBL" id="CP015367">
    <property type="protein sequence ID" value="APT31940.1"/>
    <property type="molecule type" value="Genomic_DNA"/>
</dbReference>
<keyword evidence="1" id="KW-0732">Signal</keyword>
<feature type="signal peptide" evidence="1">
    <location>
        <begin position="1"/>
        <end position="16"/>
    </location>
</feature>
<protein>
    <submittedName>
        <fullName evidence="3">Uncharacterized protein</fullName>
    </submittedName>
</protein>
<name>A0AAE8L6X8_9HYPH</name>
<reference evidence="2 4" key="1">
    <citation type="submission" date="2016-04" db="EMBL/GenBank/DDBJ databases">
        <title>Complete genome sequencing and analysis of CBMB27, Methylobacterium phyllosphaerae isolated from leaf tissues of rice (Oryza sativa L.).</title>
        <authorList>
            <person name="Lee Y."/>
            <person name="Hwangbo K."/>
            <person name="Chung H."/>
            <person name="Yoo J."/>
            <person name="Kim K.Y."/>
            <person name="Sa T.M."/>
            <person name="Um Y."/>
            <person name="Madhaiyan M."/>
        </authorList>
    </citation>
    <scope>NUCLEOTIDE SEQUENCE [LARGE SCALE GENOMIC DNA]</scope>
    <source>
        <strain evidence="2 4">CBMB27</strain>
    </source>
</reference>
<dbReference type="EMBL" id="FOPK01000012">
    <property type="protein sequence ID" value="SFH01199.1"/>
    <property type="molecule type" value="Genomic_DNA"/>
</dbReference>
<evidence type="ECO:0000313" key="4">
    <source>
        <dbReference type="Proteomes" id="UP000185487"/>
    </source>
</evidence>
<dbReference type="AlphaFoldDB" id="A0AAE8L6X8"/>
<dbReference type="Proteomes" id="UP000199140">
    <property type="component" value="Unassembled WGS sequence"/>
</dbReference>
<reference evidence="3 5" key="2">
    <citation type="submission" date="2016-10" db="EMBL/GenBank/DDBJ databases">
        <authorList>
            <person name="Varghese N."/>
            <person name="Submissions S."/>
        </authorList>
    </citation>
    <scope>NUCLEOTIDE SEQUENCE [LARGE SCALE GENOMIC DNA]</scope>
    <source>
        <strain evidence="3 5">CBMB27</strain>
    </source>
</reference>
<feature type="chain" id="PRO_5042278497" evidence="1">
    <location>
        <begin position="17"/>
        <end position="98"/>
    </location>
</feature>